<dbReference type="Proteomes" id="UP001558713">
    <property type="component" value="Unassembled WGS sequence"/>
</dbReference>
<evidence type="ECO:0000256" key="2">
    <source>
        <dbReference type="ARBA" id="ARBA00023157"/>
    </source>
</evidence>
<evidence type="ECO:0000313" key="5">
    <source>
        <dbReference type="Proteomes" id="UP001558713"/>
    </source>
</evidence>
<keyword evidence="5" id="KW-1185">Reference proteome</keyword>
<comment type="similarity">
    <text evidence="3">Belongs to the PMEI family.</text>
</comment>
<comment type="caution">
    <text evidence="4">The sequence shown here is derived from an EMBL/GenBank/DDBJ whole genome shotgun (WGS) entry which is preliminary data.</text>
</comment>
<evidence type="ECO:0000313" key="4">
    <source>
        <dbReference type="EMBL" id="KAL1202313.1"/>
    </source>
</evidence>
<accession>A0ABD1A6V6</accession>
<dbReference type="InterPro" id="IPR035513">
    <property type="entry name" value="Invertase/methylesterase_inhib"/>
</dbReference>
<dbReference type="PANTHER" id="PTHR36710:SF17">
    <property type="entry name" value="PLANT INVERTASE_PECTIN METHYLESTERASE INHIBITOR SUPERFAMILY PROTEIN"/>
    <property type="match status" value="1"/>
</dbReference>
<dbReference type="SUPFAM" id="SSF101148">
    <property type="entry name" value="Plant invertase/pectin methylesterase inhibitor"/>
    <property type="match status" value="1"/>
</dbReference>
<keyword evidence="2" id="KW-1015">Disulfide bond</keyword>
<dbReference type="NCBIfam" id="TIGR01614">
    <property type="entry name" value="PME_inhib"/>
    <property type="match status" value="1"/>
</dbReference>
<protein>
    <submittedName>
        <fullName evidence="4">Pectinesterase inhibitor</fullName>
    </submittedName>
</protein>
<gene>
    <name evidence="4" type="ORF">V5N11_019762</name>
</gene>
<dbReference type="Gene3D" id="1.20.140.40">
    <property type="entry name" value="Invertase/pectin methylesterase inhibitor family protein"/>
    <property type="match status" value="1"/>
</dbReference>
<organism evidence="4 5">
    <name type="scientific">Cardamine amara subsp. amara</name>
    <dbReference type="NCBI Taxonomy" id="228776"/>
    <lineage>
        <taxon>Eukaryota</taxon>
        <taxon>Viridiplantae</taxon>
        <taxon>Streptophyta</taxon>
        <taxon>Embryophyta</taxon>
        <taxon>Tracheophyta</taxon>
        <taxon>Spermatophyta</taxon>
        <taxon>Magnoliopsida</taxon>
        <taxon>eudicotyledons</taxon>
        <taxon>Gunneridae</taxon>
        <taxon>Pentapetalae</taxon>
        <taxon>rosids</taxon>
        <taxon>malvids</taxon>
        <taxon>Brassicales</taxon>
        <taxon>Brassicaceae</taxon>
        <taxon>Cardamineae</taxon>
        <taxon>Cardamine</taxon>
    </lineage>
</organism>
<dbReference type="PANTHER" id="PTHR36710">
    <property type="entry name" value="PECTINESTERASE INHIBITOR-LIKE"/>
    <property type="match status" value="1"/>
</dbReference>
<dbReference type="InterPro" id="IPR006501">
    <property type="entry name" value="Pectinesterase_inhib_dom"/>
</dbReference>
<evidence type="ECO:0000256" key="3">
    <source>
        <dbReference type="ARBA" id="ARBA00038471"/>
    </source>
</evidence>
<dbReference type="EMBL" id="JBANAX010000580">
    <property type="protein sequence ID" value="KAL1202313.1"/>
    <property type="molecule type" value="Genomic_DNA"/>
</dbReference>
<dbReference type="InterPro" id="IPR052421">
    <property type="entry name" value="PCW_Enzyme_Inhibitor"/>
</dbReference>
<name>A0ABD1A6V6_CARAN</name>
<keyword evidence="1" id="KW-0732">Signal</keyword>
<proteinExistence type="inferred from homology"/>
<evidence type="ECO:0000256" key="1">
    <source>
        <dbReference type="ARBA" id="ARBA00022729"/>
    </source>
</evidence>
<reference evidence="4 5" key="1">
    <citation type="submission" date="2024-04" db="EMBL/GenBank/DDBJ databases">
        <title>Genome assembly C_amara_ONT_v2.</title>
        <authorList>
            <person name="Yant L."/>
            <person name="Moore C."/>
            <person name="Slenker M."/>
        </authorList>
    </citation>
    <scope>NUCLEOTIDE SEQUENCE [LARGE SCALE GENOMIC DNA]</scope>
    <source>
        <tissue evidence="4">Leaf</tissue>
    </source>
</reference>
<sequence>MVAYVKNNILLGLTTILILFVVSSFARFSMEVTESEVNNICTQQGINNASFCFEVLRLSPEIATLDLSGLAKFVINYNSRITSDMLKQFQSHVNSTTDPSSKGAYIYIEYAQKLLTLLLVILMTL</sequence>
<dbReference type="AlphaFoldDB" id="A0ABD1A6V6"/>